<proteinExistence type="predicted"/>
<feature type="signal peptide" evidence="1">
    <location>
        <begin position="1"/>
        <end position="15"/>
    </location>
</feature>
<feature type="chain" id="PRO_5042222247" evidence="1">
    <location>
        <begin position="16"/>
        <end position="212"/>
    </location>
</feature>
<sequence length="212" mass="23032">MLLLLFLTVLPLTWTHSNESRPKPNRGMNWKKCTNPLCKKLGGTCYNPLSTPDDCTMTEEMECLSGDPCQCCLSCDSCNSGLCGSVDGVCRPMCQCESNERPDPFYPCGSSACTCCREVVCEASMSCTDMGIDGVCLVPPVEDGITATHYIPDAPIECSGEDCQCYIHCDEASSSDCRNNNYECFPTCPPGMSQKEPSCISNKCMCCGVDEM</sequence>
<comment type="caution">
    <text evidence="2">The sequence shown here is derived from an EMBL/GenBank/DDBJ whole genome shotgun (WGS) entry which is preliminary data.</text>
</comment>
<keyword evidence="3" id="KW-1185">Reference proteome</keyword>
<dbReference type="EMBL" id="JAWZYT010003733">
    <property type="protein sequence ID" value="KAK4296973.1"/>
    <property type="molecule type" value="Genomic_DNA"/>
</dbReference>
<dbReference type="Proteomes" id="UP001292094">
    <property type="component" value="Unassembled WGS sequence"/>
</dbReference>
<keyword evidence="1" id="KW-0732">Signal</keyword>
<reference evidence="2" key="1">
    <citation type="submission" date="2023-11" db="EMBL/GenBank/DDBJ databases">
        <title>Genome assemblies of two species of porcelain crab, Petrolisthes cinctipes and Petrolisthes manimaculis (Anomura: Porcellanidae).</title>
        <authorList>
            <person name="Angst P."/>
        </authorList>
    </citation>
    <scope>NUCLEOTIDE SEQUENCE</scope>
    <source>
        <strain evidence="2">PB745_02</strain>
        <tissue evidence="2">Gill</tissue>
    </source>
</reference>
<protein>
    <submittedName>
        <fullName evidence="2">Uncharacterized protein</fullName>
    </submittedName>
</protein>
<evidence type="ECO:0000313" key="3">
    <source>
        <dbReference type="Proteomes" id="UP001292094"/>
    </source>
</evidence>
<evidence type="ECO:0000256" key="1">
    <source>
        <dbReference type="SAM" id="SignalP"/>
    </source>
</evidence>
<accession>A0AAE1TSR5</accession>
<organism evidence="2 3">
    <name type="scientific">Petrolisthes manimaculis</name>
    <dbReference type="NCBI Taxonomy" id="1843537"/>
    <lineage>
        <taxon>Eukaryota</taxon>
        <taxon>Metazoa</taxon>
        <taxon>Ecdysozoa</taxon>
        <taxon>Arthropoda</taxon>
        <taxon>Crustacea</taxon>
        <taxon>Multicrustacea</taxon>
        <taxon>Malacostraca</taxon>
        <taxon>Eumalacostraca</taxon>
        <taxon>Eucarida</taxon>
        <taxon>Decapoda</taxon>
        <taxon>Pleocyemata</taxon>
        <taxon>Anomura</taxon>
        <taxon>Galatheoidea</taxon>
        <taxon>Porcellanidae</taxon>
        <taxon>Petrolisthes</taxon>
    </lineage>
</organism>
<name>A0AAE1TSR5_9EUCA</name>
<dbReference type="AlphaFoldDB" id="A0AAE1TSR5"/>
<gene>
    <name evidence="2" type="ORF">Pmani_030577</name>
</gene>
<evidence type="ECO:0000313" key="2">
    <source>
        <dbReference type="EMBL" id="KAK4296973.1"/>
    </source>
</evidence>